<proteinExistence type="predicted"/>
<organism evidence="2 3">
    <name type="scientific">Nezara viridula</name>
    <name type="common">Southern green stink bug</name>
    <name type="synonym">Cimex viridulus</name>
    <dbReference type="NCBI Taxonomy" id="85310"/>
    <lineage>
        <taxon>Eukaryota</taxon>
        <taxon>Metazoa</taxon>
        <taxon>Ecdysozoa</taxon>
        <taxon>Arthropoda</taxon>
        <taxon>Hexapoda</taxon>
        <taxon>Insecta</taxon>
        <taxon>Pterygota</taxon>
        <taxon>Neoptera</taxon>
        <taxon>Paraneoptera</taxon>
        <taxon>Hemiptera</taxon>
        <taxon>Heteroptera</taxon>
        <taxon>Panheteroptera</taxon>
        <taxon>Pentatomomorpha</taxon>
        <taxon>Pentatomoidea</taxon>
        <taxon>Pentatomidae</taxon>
        <taxon>Pentatominae</taxon>
        <taxon>Nezara</taxon>
    </lineage>
</organism>
<dbReference type="AlphaFoldDB" id="A0A9P0H6S4"/>
<name>A0A9P0H6S4_NEZVI</name>
<reference evidence="2" key="1">
    <citation type="submission" date="2022-01" db="EMBL/GenBank/DDBJ databases">
        <authorList>
            <person name="King R."/>
        </authorList>
    </citation>
    <scope>NUCLEOTIDE SEQUENCE</scope>
</reference>
<evidence type="ECO:0000313" key="3">
    <source>
        <dbReference type="Proteomes" id="UP001152798"/>
    </source>
</evidence>
<protein>
    <submittedName>
        <fullName evidence="2">Uncharacterized protein</fullName>
    </submittedName>
</protein>
<dbReference type="Proteomes" id="UP001152798">
    <property type="component" value="Chromosome 3"/>
</dbReference>
<feature type="region of interest" description="Disordered" evidence="1">
    <location>
        <begin position="32"/>
        <end position="54"/>
    </location>
</feature>
<accession>A0A9P0H6S4</accession>
<dbReference type="EMBL" id="OV725079">
    <property type="protein sequence ID" value="CAH1396381.1"/>
    <property type="molecule type" value="Genomic_DNA"/>
</dbReference>
<keyword evidence="3" id="KW-1185">Reference proteome</keyword>
<evidence type="ECO:0000313" key="2">
    <source>
        <dbReference type="EMBL" id="CAH1396381.1"/>
    </source>
</evidence>
<sequence>MQSLLGVEEMATSIPGGQVCFSHCKSSSCLAGEEGGRRRGLAESLPPFQRVPDDQTRQVSFEIRSRMVSSMRGDRLIRRPNHE</sequence>
<gene>
    <name evidence="2" type="ORF">NEZAVI_LOCUS6461</name>
</gene>
<evidence type="ECO:0000256" key="1">
    <source>
        <dbReference type="SAM" id="MobiDB-lite"/>
    </source>
</evidence>